<dbReference type="PANTHER" id="PTHR43267">
    <property type="entry name" value="TRNA THREONYLCARBAMOYLADENOSINE DEHYDRATASE"/>
    <property type="match status" value="1"/>
</dbReference>
<dbReference type="InterPro" id="IPR035985">
    <property type="entry name" value="Ubiquitin-activating_enz"/>
</dbReference>
<dbReference type="GO" id="GO:0061504">
    <property type="term" value="P:cyclic threonylcarbamoyladenosine biosynthetic process"/>
    <property type="evidence" value="ECO:0007669"/>
    <property type="project" value="TreeGrafter"/>
</dbReference>
<feature type="domain" description="THIF-type NAD/FAD binding fold" evidence="1">
    <location>
        <begin position="60"/>
        <end position="277"/>
    </location>
</feature>
<dbReference type="Gene3D" id="3.40.50.720">
    <property type="entry name" value="NAD(P)-binding Rossmann-like Domain"/>
    <property type="match status" value="1"/>
</dbReference>
<dbReference type="GO" id="GO:0061503">
    <property type="term" value="F:tRNA threonylcarbamoyladenosine dehydratase"/>
    <property type="evidence" value="ECO:0007669"/>
    <property type="project" value="TreeGrafter"/>
</dbReference>
<dbReference type="EMBL" id="LNQE01000356">
    <property type="protein sequence ID" value="KUG27168.1"/>
    <property type="molecule type" value="Genomic_DNA"/>
</dbReference>
<dbReference type="GO" id="GO:0008641">
    <property type="term" value="F:ubiquitin-like modifier activating enzyme activity"/>
    <property type="evidence" value="ECO:0007669"/>
    <property type="project" value="InterPro"/>
</dbReference>
<evidence type="ECO:0000259" key="1">
    <source>
        <dbReference type="Pfam" id="PF00899"/>
    </source>
</evidence>
<name>A0A0W8G1Y5_9ZZZZ</name>
<proteinExistence type="predicted"/>
<sequence>MDLSRAIATRAVKATLPDGTPVRVLPGLQAAALAREHALPVREVDALALDADILPGRYLRNFTAYSAAEQARLLRATAALVGLGGLGGTVLEILVRTGVGTIVAADGDAFEESNLNRQLLAENGRLERPKAEAALARAAAINPTVTVTARAAFLDAAGMAQCLAGARVAVDALGGLTDRPVLARAAADMGIPLVTAAVAGDTGYVATVLPGGPALWDILGDSADPAENALGCQAAGVTVAAGLQAAEALRILAGRPPRLAGKLLVADLSDMTFETASLG</sequence>
<protein>
    <submittedName>
        <fullName evidence="2">Uba/thif-type nad/fad binding protein</fullName>
    </submittedName>
</protein>
<comment type="caution">
    <text evidence="2">The sequence shown here is derived from an EMBL/GenBank/DDBJ whole genome shotgun (WGS) entry which is preliminary data.</text>
</comment>
<gene>
    <name evidence="2" type="ORF">ASZ90_002978</name>
</gene>
<reference evidence="2" key="1">
    <citation type="journal article" date="2015" name="Proc. Natl. Acad. Sci. U.S.A.">
        <title>Networks of energetic and metabolic interactions define dynamics in microbial communities.</title>
        <authorList>
            <person name="Embree M."/>
            <person name="Liu J.K."/>
            <person name="Al-Bassam M.M."/>
            <person name="Zengler K."/>
        </authorList>
    </citation>
    <scope>NUCLEOTIDE SEQUENCE</scope>
</reference>
<dbReference type="AlphaFoldDB" id="A0A0W8G1Y5"/>
<dbReference type="SUPFAM" id="SSF69572">
    <property type="entry name" value="Activating enzymes of the ubiquitin-like proteins"/>
    <property type="match status" value="1"/>
</dbReference>
<organism evidence="2">
    <name type="scientific">hydrocarbon metagenome</name>
    <dbReference type="NCBI Taxonomy" id="938273"/>
    <lineage>
        <taxon>unclassified sequences</taxon>
        <taxon>metagenomes</taxon>
        <taxon>ecological metagenomes</taxon>
    </lineage>
</organism>
<dbReference type="PANTHER" id="PTHR43267:SF1">
    <property type="entry name" value="TRNA THREONYLCARBAMOYLADENOSINE DEHYDRATASE"/>
    <property type="match status" value="1"/>
</dbReference>
<dbReference type="InterPro" id="IPR000594">
    <property type="entry name" value="ThiF_NAD_FAD-bd"/>
</dbReference>
<dbReference type="InterPro" id="IPR045886">
    <property type="entry name" value="ThiF/MoeB/HesA"/>
</dbReference>
<evidence type="ECO:0000313" key="2">
    <source>
        <dbReference type="EMBL" id="KUG27168.1"/>
    </source>
</evidence>
<dbReference type="Pfam" id="PF00899">
    <property type="entry name" value="ThiF"/>
    <property type="match status" value="1"/>
</dbReference>
<accession>A0A0W8G1Y5</accession>